<dbReference type="KEGG" id="cbv:U729_1940"/>
<dbReference type="InterPro" id="IPR008988">
    <property type="entry name" value="Transcriptional_repressor_C"/>
</dbReference>
<dbReference type="CDD" id="cd16442">
    <property type="entry name" value="BPL"/>
    <property type="match status" value="1"/>
</dbReference>
<dbReference type="Pfam" id="PF03099">
    <property type="entry name" value="BPL_LplA_LipB"/>
    <property type="match status" value="1"/>
</dbReference>
<dbReference type="InterPro" id="IPR004408">
    <property type="entry name" value="Biotin_CoA_COase_ligase"/>
</dbReference>
<dbReference type="OrthoDB" id="9807064at2"/>
<dbReference type="RefSeq" id="WP_052139516.1">
    <property type="nucleotide sequence ID" value="NZ_CP006905.1"/>
</dbReference>
<dbReference type="GO" id="GO:0016740">
    <property type="term" value="F:transferase activity"/>
    <property type="evidence" value="ECO:0007669"/>
    <property type="project" value="UniProtKB-ARBA"/>
</dbReference>
<keyword evidence="4" id="KW-0092">Biotin</keyword>
<gene>
    <name evidence="7" type="ORF">U729_1940</name>
</gene>
<dbReference type="EMBL" id="CP006905">
    <property type="protein sequence ID" value="AIY82492.1"/>
    <property type="molecule type" value="Genomic_DNA"/>
</dbReference>
<dbReference type="PANTHER" id="PTHR12835">
    <property type="entry name" value="BIOTIN PROTEIN LIGASE"/>
    <property type="match status" value="1"/>
</dbReference>
<evidence type="ECO:0000256" key="3">
    <source>
        <dbReference type="ARBA" id="ARBA00022840"/>
    </source>
</evidence>
<feature type="domain" description="BPL/LPL catalytic" evidence="6">
    <location>
        <begin position="6"/>
        <end position="199"/>
    </location>
</feature>
<dbReference type="PANTHER" id="PTHR12835:SF5">
    <property type="entry name" value="BIOTIN--PROTEIN LIGASE"/>
    <property type="match status" value="1"/>
</dbReference>
<keyword evidence="2" id="KW-0547">Nucleotide-binding</keyword>
<dbReference type="Pfam" id="PF02237">
    <property type="entry name" value="BPL_C"/>
    <property type="match status" value="1"/>
</dbReference>
<sequence>MELNAEKIKKLLKDNYKYSDLFIHKLIDSTNIEAKKLCKSNLSKETIIIANEQTLGKGRLCRKFFSPKDTGIYMSIILKANTSISNAVLITTATSVAVCRAIKKVCNLNVGIKWVNDIFFNDKKICGILTEATPNSKNGTIENIIIGIGLNFNTKHEDFPDELKEISGSLYNIDNPITTRNELIAQIINEVLDIYKDLNNDEILLEYKKLSLVIDKPIKFTRNNEWINAKALDIDSNGGLIVKTNDGKIETLNSGEISIRKL</sequence>
<keyword evidence="8" id="KW-1185">Reference proteome</keyword>
<dbReference type="InterPro" id="IPR045864">
    <property type="entry name" value="aa-tRNA-synth_II/BPL/LPL"/>
</dbReference>
<dbReference type="PROSITE" id="PS51733">
    <property type="entry name" value="BPL_LPL_CATALYTIC"/>
    <property type="match status" value="1"/>
</dbReference>
<name>A0A0A7FSA1_9CLOT</name>
<dbReference type="GO" id="GO:0009249">
    <property type="term" value="P:protein lipoylation"/>
    <property type="evidence" value="ECO:0007669"/>
    <property type="project" value="UniProtKB-ARBA"/>
</dbReference>
<evidence type="ECO:0000256" key="5">
    <source>
        <dbReference type="ARBA" id="ARBA00024227"/>
    </source>
</evidence>
<dbReference type="GO" id="GO:0005524">
    <property type="term" value="F:ATP binding"/>
    <property type="evidence" value="ECO:0007669"/>
    <property type="project" value="UniProtKB-KW"/>
</dbReference>
<evidence type="ECO:0000259" key="6">
    <source>
        <dbReference type="PROSITE" id="PS51733"/>
    </source>
</evidence>
<dbReference type="Proteomes" id="UP000030635">
    <property type="component" value="Chromosome"/>
</dbReference>
<evidence type="ECO:0000256" key="1">
    <source>
        <dbReference type="ARBA" id="ARBA00022598"/>
    </source>
</evidence>
<protein>
    <recommendedName>
        <fullName evidence="5">biotin--[biotin carboxyl-carrier protein] ligase</fullName>
        <ecNumber evidence="5">6.3.4.15</ecNumber>
    </recommendedName>
</protein>
<keyword evidence="3" id="KW-0067">ATP-binding</keyword>
<dbReference type="GO" id="GO:0004077">
    <property type="term" value="F:biotin--[biotin carboxyl-carrier protein] ligase activity"/>
    <property type="evidence" value="ECO:0007669"/>
    <property type="project" value="UniProtKB-EC"/>
</dbReference>
<dbReference type="InterPro" id="IPR004143">
    <property type="entry name" value="BPL_LPL_catalytic"/>
</dbReference>
<dbReference type="Gene3D" id="2.30.30.100">
    <property type="match status" value="1"/>
</dbReference>
<evidence type="ECO:0000256" key="2">
    <source>
        <dbReference type="ARBA" id="ARBA00022741"/>
    </source>
</evidence>
<evidence type="ECO:0000256" key="4">
    <source>
        <dbReference type="ARBA" id="ARBA00023267"/>
    </source>
</evidence>
<evidence type="ECO:0000313" key="7">
    <source>
        <dbReference type="EMBL" id="AIY82492.1"/>
    </source>
</evidence>
<dbReference type="InterPro" id="IPR003142">
    <property type="entry name" value="BPL_C"/>
</dbReference>
<dbReference type="AlphaFoldDB" id="A0A0A7FSA1"/>
<dbReference type="SUPFAM" id="SSF50037">
    <property type="entry name" value="C-terminal domain of transcriptional repressors"/>
    <property type="match status" value="1"/>
</dbReference>
<accession>A0A0A7FSA1</accession>
<dbReference type="NCBIfam" id="TIGR00121">
    <property type="entry name" value="birA_ligase"/>
    <property type="match status" value="1"/>
</dbReference>
<proteinExistence type="predicted"/>
<dbReference type="SUPFAM" id="SSF55681">
    <property type="entry name" value="Class II aaRS and biotin synthetases"/>
    <property type="match status" value="1"/>
</dbReference>
<organism evidence="7 8">
    <name type="scientific">Clostridium baratii str. Sullivan</name>
    <dbReference type="NCBI Taxonomy" id="1415775"/>
    <lineage>
        <taxon>Bacteria</taxon>
        <taxon>Bacillati</taxon>
        <taxon>Bacillota</taxon>
        <taxon>Clostridia</taxon>
        <taxon>Eubacteriales</taxon>
        <taxon>Clostridiaceae</taxon>
        <taxon>Clostridium</taxon>
    </lineage>
</organism>
<dbReference type="Gene3D" id="3.30.930.10">
    <property type="entry name" value="Bira Bifunctional Protein, Domain 2"/>
    <property type="match status" value="1"/>
</dbReference>
<evidence type="ECO:0000313" key="8">
    <source>
        <dbReference type="Proteomes" id="UP000030635"/>
    </source>
</evidence>
<keyword evidence="1 7" id="KW-0436">Ligase</keyword>
<dbReference type="STRING" id="1561.NPD11_1072"/>
<dbReference type="HOGENOM" id="CLU_051096_0_1_9"/>
<dbReference type="GO" id="GO:0005737">
    <property type="term" value="C:cytoplasm"/>
    <property type="evidence" value="ECO:0007669"/>
    <property type="project" value="TreeGrafter"/>
</dbReference>
<dbReference type="EC" id="6.3.4.15" evidence="5"/>
<dbReference type="eggNOG" id="COG0340">
    <property type="taxonomic scope" value="Bacteria"/>
</dbReference>
<reference evidence="7 8" key="1">
    <citation type="journal article" date="2015" name="Infect. Genet. Evol.">
        <title>Genomic sequences of six botulinum neurotoxin-producing strains representing three clostridial species illustrate the mobility and diversity of botulinum neurotoxin genes.</title>
        <authorList>
            <person name="Smith T.J."/>
            <person name="Hill K.K."/>
            <person name="Xie G."/>
            <person name="Foley B.T."/>
            <person name="Williamson C.H."/>
            <person name="Foster J.T."/>
            <person name="Johnson S.L."/>
            <person name="Chertkov O."/>
            <person name="Teshima H."/>
            <person name="Gibbons H.S."/>
            <person name="Johnsky L.A."/>
            <person name="Karavis M.A."/>
            <person name="Smith L.A."/>
        </authorList>
    </citation>
    <scope>NUCLEOTIDE SEQUENCE [LARGE SCALE GENOMIC DNA]</scope>
    <source>
        <strain evidence="7">Sullivan</strain>
    </source>
</reference>